<gene>
    <name evidence="6" type="ORF">VB695_18565</name>
</gene>
<proteinExistence type="inferred from homology"/>
<keyword evidence="7" id="KW-1185">Reference proteome</keyword>
<keyword evidence="4" id="KW-0456">Lyase</keyword>
<dbReference type="Proteomes" id="UP001303285">
    <property type="component" value="Unassembled WGS sequence"/>
</dbReference>
<protein>
    <submittedName>
        <fullName evidence="6">HEAT repeat domain-containing protein</fullName>
    </submittedName>
</protein>
<dbReference type="Gene3D" id="1.25.10.10">
    <property type="entry name" value="Leucine-rich Repeat Variant"/>
    <property type="match status" value="1"/>
</dbReference>
<dbReference type="EMBL" id="JAYGHK010000073">
    <property type="protein sequence ID" value="MEA5610047.1"/>
    <property type="molecule type" value="Genomic_DNA"/>
</dbReference>
<dbReference type="RefSeq" id="WP_323245902.1">
    <property type="nucleotide sequence ID" value="NZ_JAYGHK010000073.1"/>
</dbReference>
<evidence type="ECO:0000313" key="6">
    <source>
        <dbReference type="EMBL" id="MEA5610047.1"/>
    </source>
</evidence>
<dbReference type="Pfam" id="PF22730">
    <property type="entry name" value="NCC-H"/>
    <property type="match status" value="1"/>
</dbReference>
<name>A0ABU5UVS1_NODSP</name>
<dbReference type="InterPro" id="IPR016024">
    <property type="entry name" value="ARM-type_fold"/>
</dbReference>
<evidence type="ECO:0000256" key="4">
    <source>
        <dbReference type="ARBA" id="ARBA00023239"/>
    </source>
</evidence>
<evidence type="ECO:0000256" key="3">
    <source>
        <dbReference type="ARBA" id="ARBA00022738"/>
    </source>
</evidence>
<dbReference type="InterPro" id="IPR054570">
    <property type="entry name" value="NCC-H_dom"/>
</dbReference>
<comment type="similarity">
    <text evidence="1">Belongs to the CpcE/RpcE/PecE family.</text>
</comment>
<accession>A0ABU5UVS1</accession>
<evidence type="ECO:0000259" key="5">
    <source>
        <dbReference type="Pfam" id="PF22730"/>
    </source>
</evidence>
<evidence type="ECO:0000313" key="7">
    <source>
        <dbReference type="Proteomes" id="UP001303285"/>
    </source>
</evidence>
<dbReference type="InterPro" id="IPR011989">
    <property type="entry name" value="ARM-like"/>
</dbReference>
<comment type="caution">
    <text evidence="6">The sequence shown here is derived from an EMBL/GenBank/DDBJ whole genome shotgun (WGS) entry which is preliminary data.</text>
</comment>
<organism evidence="6 7">
    <name type="scientific">Nodularia spumigena UHCC 0060</name>
    <dbReference type="NCBI Taxonomy" id="3110300"/>
    <lineage>
        <taxon>Bacteria</taxon>
        <taxon>Bacillati</taxon>
        <taxon>Cyanobacteriota</taxon>
        <taxon>Cyanophyceae</taxon>
        <taxon>Nostocales</taxon>
        <taxon>Nodulariaceae</taxon>
        <taxon>Nodularia</taxon>
    </lineage>
</organism>
<feature type="domain" description="NACHT C-terminal Cysteine and Histidine-containing" evidence="5">
    <location>
        <begin position="66"/>
        <end position="91"/>
    </location>
</feature>
<evidence type="ECO:0000256" key="2">
    <source>
        <dbReference type="ARBA" id="ARBA00022549"/>
    </source>
</evidence>
<reference evidence="6 7" key="1">
    <citation type="submission" date="2023-12" db="EMBL/GenBank/DDBJ databases">
        <title>Baltic Sea Cyanobacteria.</title>
        <authorList>
            <person name="Delbaje E."/>
            <person name="Fewer D.P."/>
            <person name="Shishido T.K."/>
        </authorList>
    </citation>
    <scope>NUCLEOTIDE SEQUENCE [LARGE SCALE GENOMIC DNA]</scope>
    <source>
        <strain evidence="6 7">UHCC 0060</strain>
    </source>
</reference>
<dbReference type="SUPFAM" id="SSF48371">
    <property type="entry name" value="ARM repeat"/>
    <property type="match status" value="1"/>
</dbReference>
<sequence length="92" mass="10656">MQTQVKQNARAVLVETDQKKAITALVELIRVSEDEDTRWQAASSLGQLLTESEKMTEVVTTLKDHLSKEAYEVIWHCTQTMTYPAFYQAWHR</sequence>
<keyword evidence="2" id="KW-0042">Antenna complex</keyword>
<evidence type="ECO:0000256" key="1">
    <source>
        <dbReference type="ARBA" id="ARBA00009299"/>
    </source>
</evidence>
<keyword evidence="3" id="KW-0605">Phycobilisome</keyword>